<organism evidence="2">
    <name type="scientific">Lepeophtheirus salmonis</name>
    <name type="common">Salmon louse</name>
    <name type="synonym">Caligus salmonis</name>
    <dbReference type="NCBI Taxonomy" id="72036"/>
    <lineage>
        <taxon>Eukaryota</taxon>
        <taxon>Metazoa</taxon>
        <taxon>Ecdysozoa</taxon>
        <taxon>Arthropoda</taxon>
        <taxon>Crustacea</taxon>
        <taxon>Multicrustacea</taxon>
        <taxon>Hexanauplia</taxon>
        <taxon>Copepoda</taxon>
        <taxon>Siphonostomatoida</taxon>
        <taxon>Caligidae</taxon>
        <taxon>Lepeophtheirus</taxon>
    </lineage>
</organism>
<dbReference type="AlphaFoldDB" id="A0A0K2TGS4"/>
<dbReference type="EMBL" id="HACA01007436">
    <property type="protein sequence ID" value="CDW24797.1"/>
    <property type="molecule type" value="Transcribed_RNA"/>
</dbReference>
<dbReference type="SUPFAM" id="SSF54695">
    <property type="entry name" value="POZ domain"/>
    <property type="match status" value="1"/>
</dbReference>
<proteinExistence type="predicted"/>
<feature type="domain" description="BTB" evidence="1">
    <location>
        <begin position="20"/>
        <end position="126"/>
    </location>
</feature>
<dbReference type="GeneID" id="121122184"/>
<protein>
    <recommendedName>
        <fullName evidence="1">BTB domain-containing protein</fullName>
    </recommendedName>
</protein>
<evidence type="ECO:0000259" key="1">
    <source>
        <dbReference type="Pfam" id="PF00651"/>
    </source>
</evidence>
<accession>A0A0K2TGS4</accession>
<dbReference type="Gene3D" id="3.30.710.10">
    <property type="entry name" value="Potassium Channel Kv1.1, Chain A"/>
    <property type="match status" value="1"/>
</dbReference>
<evidence type="ECO:0000313" key="2">
    <source>
        <dbReference type="EMBL" id="CDW24797.1"/>
    </source>
</evidence>
<name>A0A0K2TGS4_LEPSM</name>
<reference evidence="2" key="1">
    <citation type="submission" date="2014-05" db="EMBL/GenBank/DDBJ databases">
        <authorList>
            <person name="Chronopoulou M."/>
        </authorList>
    </citation>
    <scope>NUCLEOTIDE SEQUENCE</scope>
    <source>
        <tissue evidence="2">Whole organism</tissue>
    </source>
</reference>
<dbReference type="InterPro" id="IPR011333">
    <property type="entry name" value="SKP1/BTB/POZ_sf"/>
</dbReference>
<dbReference type="InterPro" id="IPR000210">
    <property type="entry name" value="BTB/POZ_dom"/>
</dbReference>
<dbReference type="Pfam" id="PF00651">
    <property type="entry name" value="BTB"/>
    <property type="match status" value="1"/>
</dbReference>
<sequence>MKYVNLKCLGSHWKNIGESLENLRNDTRNSDLHFLVYNSKGLESRILAHQFIFIPKSNLLRKLCYEVKGKHGISEPVVITLIGFKSIAVEALISYFYYGHTNLKLMDSFCDLCRTLGISNINKISLEYIPVHDNTDLVDPWGNTKTPRHHSNTKIFTNYNLSEYDSIVLLNDKKIFCPPKVSLLKELVKRDSSLKEDPFLSTENPGSNCPTLFKPHSLLQSHTNNYAKDKSDNDPKCLSKKMKLSFTQNIKGKLFLEPSIIKDKKTITISTNCAPRNSPKVNSYKKDTFFKK</sequence>
<dbReference type="KEGG" id="lsm:121122184"/>
<dbReference type="RefSeq" id="XP_040573124.1">
    <property type="nucleotide sequence ID" value="XM_040717190.2"/>
</dbReference>